<evidence type="ECO:0000259" key="5">
    <source>
        <dbReference type="Pfam" id="PF00149"/>
    </source>
</evidence>
<dbReference type="PANTHER" id="PTHR42988:SF2">
    <property type="entry name" value="CYCLIC NUCLEOTIDE PHOSPHODIESTERASE CBUA0032-RELATED"/>
    <property type="match status" value="1"/>
</dbReference>
<keyword evidence="7" id="KW-1185">Reference proteome</keyword>
<sequence length="286" mass="30552">MRPAPPELTLIQLSDPHICADGALLHGAVDTFATLDTALGTIRSSRARVHGLLLTGDLANEGKPESYRRLASALVPAAAELGAEVVYAMGNHDERAAFRRELLPGSPDPMAPVDSVHWIEGVRVVVLDSSTPARPDGRLEPAQLEWLRDELASPAPRGTLLVVHHPPLPSPVPSAHLLRLHNADELAAALAGTDVRMIVTGHAHHTGCGSLAGIPVWVGPALAYRSDPLPPPGRMRGRVGAGISRIDLIDGTFVATAVELGDAPVVYDEDKEERVRYALDKFFKDE</sequence>
<name>A0A9Y2MRW9_9PSEU</name>
<evidence type="ECO:0000313" key="6">
    <source>
        <dbReference type="EMBL" id="WIX75956.1"/>
    </source>
</evidence>
<dbReference type="KEGG" id="acab:QRX50_31335"/>
<evidence type="ECO:0000256" key="3">
    <source>
        <dbReference type="ARBA" id="ARBA00023004"/>
    </source>
</evidence>
<dbReference type="SUPFAM" id="SSF56300">
    <property type="entry name" value="Metallo-dependent phosphatases"/>
    <property type="match status" value="1"/>
</dbReference>
<dbReference type="GO" id="GO:0016787">
    <property type="term" value="F:hydrolase activity"/>
    <property type="evidence" value="ECO:0007669"/>
    <property type="project" value="UniProtKB-KW"/>
</dbReference>
<evidence type="ECO:0000256" key="4">
    <source>
        <dbReference type="ARBA" id="ARBA00025742"/>
    </source>
</evidence>
<dbReference type="Pfam" id="PF00149">
    <property type="entry name" value="Metallophos"/>
    <property type="match status" value="1"/>
</dbReference>
<dbReference type="Gene3D" id="3.60.21.10">
    <property type="match status" value="1"/>
</dbReference>
<organism evidence="6 7">
    <name type="scientific">Amycolatopsis carbonis</name>
    <dbReference type="NCBI Taxonomy" id="715471"/>
    <lineage>
        <taxon>Bacteria</taxon>
        <taxon>Bacillati</taxon>
        <taxon>Actinomycetota</taxon>
        <taxon>Actinomycetes</taxon>
        <taxon>Pseudonocardiales</taxon>
        <taxon>Pseudonocardiaceae</taxon>
        <taxon>Amycolatopsis</taxon>
    </lineage>
</organism>
<dbReference type="EMBL" id="CP127294">
    <property type="protein sequence ID" value="WIX75956.1"/>
    <property type="molecule type" value="Genomic_DNA"/>
</dbReference>
<protein>
    <submittedName>
        <fullName evidence="6">Metallophosphoesterase</fullName>
    </submittedName>
</protein>
<keyword evidence="3" id="KW-0408">Iron</keyword>
<keyword evidence="2" id="KW-0378">Hydrolase</keyword>
<reference evidence="6 7" key="1">
    <citation type="submission" date="2023-06" db="EMBL/GenBank/DDBJ databases">
        <authorList>
            <person name="Oyuntsetseg B."/>
            <person name="Kim S.B."/>
        </authorList>
    </citation>
    <scope>NUCLEOTIDE SEQUENCE [LARGE SCALE GENOMIC DNA]</scope>
    <source>
        <strain evidence="6 7">2-15</strain>
    </source>
</reference>
<evidence type="ECO:0000313" key="7">
    <source>
        <dbReference type="Proteomes" id="UP001236014"/>
    </source>
</evidence>
<dbReference type="PANTHER" id="PTHR42988">
    <property type="entry name" value="PHOSPHOHYDROLASE"/>
    <property type="match status" value="1"/>
</dbReference>
<gene>
    <name evidence="6" type="ORF">QRX50_31335</name>
</gene>
<feature type="domain" description="Calcineurin-like phosphoesterase" evidence="5">
    <location>
        <begin position="9"/>
        <end position="205"/>
    </location>
</feature>
<comment type="similarity">
    <text evidence="4">Belongs to the cyclic nucleotide phosphodiesterase class-III family.</text>
</comment>
<proteinExistence type="inferred from homology"/>
<dbReference type="RefSeq" id="WP_285966718.1">
    <property type="nucleotide sequence ID" value="NZ_CP127294.1"/>
</dbReference>
<evidence type="ECO:0000256" key="1">
    <source>
        <dbReference type="ARBA" id="ARBA00022723"/>
    </source>
</evidence>
<evidence type="ECO:0000256" key="2">
    <source>
        <dbReference type="ARBA" id="ARBA00022801"/>
    </source>
</evidence>
<dbReference type="AlphaFoldDB" id="A0A9Y2MRW9"/>
<dbReference type="InterPro" id="IPR029052">
    <property type="entry name" value="Metallo-depent_PP-like"/>
</dbReference>
<dbReference type="GO" id="GO:0046872">
    <property type="term" value="F:metal ion binding"/>
    <property type="evidence" value="ECO:0007669"/>
    <property type="project" value="UniProtKB-KW"/>
</dbReference>
<accession>A0A9Y2MRW9</accession>
<dbReference type="Proteomes" id="UP001236014">
    <property type="component" value="Chromosome"/>
</dbReference>
<dbReference type="InterPro" id="IPR050884">
    <property type="entry name" value="CNP_phosphodiesterase-III"/>
</dbReference>
<keyword evidence="1" id="KW-0479">Metal-binding</keyword>
<dbReference type="InterPro" id="IPR004843">
    <property type="entry name" value="Calcineurin-like_PHP"/>
</dbReference>